<dbReference type="AlphaFoldDB" id="A0A6A4M3P7"/>
<feature type="non-terminal residue" evidence="3">
    <location>
        <position position="1"/>
    </location>
</feature>
<gene>
    <name evidence="3" type="ORF">C3L33_02943</name>
</gene>
<evidence type="ECO:0000313" key="3">
    <source>
        <dbReference type="EMBL" id="KAE9465165.1"/>
    </source>
</evidence>
<dbReference type="EMBL" id="QEFC01000299">
    <property type="protein sequence ID" value="KAE9465165.1"/>
    <property type="molecule type" value="Genomic_DNA"/>
</dbReference>
<dbReference type="Gene3D" id="3.40.50.11550">
    <property type="match status" value="1"/>
</dbReference>
<dbReference type="Pfam" id="PF04187">
    <property type="entry name" value="Cofac_haem_bdg"/>
    <property type="match status" value="1"/>
</dbReference>
<evidence type="ECO:0000313" key="4">
    <source>
        <dbReference type="Proteomes" id="UP000428333"/>
    </source>
</evidence>
<feature type="region of interest" description="Disordered" evidence="1">
    <location>
        <begin position="1"/>
        <end position="20"/>
    </location>
</feature>
<organism evidence="3 4">
    <name type="scientific">Rhododendron williamsianum</name>
    <dbReference type="NCBI Taxonomy" id="262921"/>
    <lineage>
        <taxon>Eukaryota</taxon>
        <taxon>Viridiplantae</taxon>
        <taxon>Streptophyta</taxon>
        <taxon>Embryophyta</taxon>
        <taxon>Tracheophyta</taxon>
        <taxon>Spermatophyta</taxon>
        <taxon>Magnoliopsida</taxon>
        <taxon>eudicotyledons</taxon>
        <taxon>Gunneridae</taxon>
        <taxon>Pentapetalae</taxon>
        <taxon>asterids</taxon>
        <taxon>Ericales</taxon>
        <taxon>Ericaceae</taxon>
        <taxon>Ericoideae</taxon>
        <taxon>Rhodoreae</taxon>
        <taxon>Rhododendron</taxon>
    </lineage>
</organism>
<dbReference type="PANTHER" id="PTHR31620">
    <property type="entry name" value="PROTEIN RETICULATA-RELATED 2, CHLOROPLASTIC-RELATED"/>
    <property type="match status" value="1"/>
</dbReference>
<evidence type="ECO:0000256" key="1">
    <source>
        <dbReference type="SAM" id="MobiDB-lite"/>
    </source>
</evidence>
<evidence type="ECO:0000259" key="2">
    <source>
        <dbReference type="Pfam" id="PF04187"/>
    </source>
</evidence>
<name>A0A6A4M3P7_9ERIC</name>
<dbReference type="OrthoDB" id="205639at2759"/>
<feature type="domain" description="Haem-binding uptake Tiki superfamily ChaN" evidence="2">
    <location>
        <begin position="127"/>
        <end position="240"/>
    </location>
</feature>
<dbReference type="Proteomes" id="UP000428333">
    <property type="component" value="Linkage Group LG02"/>
</dbReference>
<comment type="caution">
    <text evidence="3">The sequence shown here is derived from an EMBL/GenBank/DDBJ whole genome shotgun (WGS) entry which is preliminary data.</text>
</comment>
<accession>A0A6A4M3P7</accession>
<feature type="region of interest" description="Disordered" evidence="1">
    <location>
        <begin position="67"/>
        <end position="108"/>
    </location>
</feature>
<dbReference type="SUPFAM" id="SSF159501">
    <property type="entry name" value="EreA/ChaN-like"/>
    <property type="match status" value="1"/>
</dbReference>
<proteinExistence type="predicted"/>
<dbReference type="PANTHER" id="PTHR31620:SF2">
    <property type="entry name" value="PROTEIN RETICULATA-RELATED 5, CHLOROPLASTIC"/>
    <property type="match status" value="1"/>
</dbReference>
<protein>
    <recommendedName>
        <fullName evidence="2">Haem-binding uptake Tiki superfamily ChaN domain-containing protein</fullName>
    </recommendedName>
</protein>
<sequence length="454" mass="50752">MKPHTPRGFTATAPPANLPPARRRLCLLPELHPRRQVLARRAASQLKRRDVLITPFLAAGAGLLRPAAARADEKPPESPAPPPAAVAPSPAAKAEEKKEEEDGISSRVYDATAIGEPMAVGKDKRKVWEKLMNARVVYLGEAEQVPVRDDKELELEIVKNLRKRCLEVERPLSLALEAFPSNLQEQLNQYVDRRIDGETLKSFASHWPPQRWQEYEPLLSYCRDNGVRLIACGTPLEVIMLSFEAMFRVSGKISVLRTVQAEGIRGLSKADRKIYAPPAGSGFISGFTSMSRRPLSSGGIYNFPDHLTSDGRWRHHRYAVVVTGASHITYGSRGTGLPARISRKTLKKNQVVILLDPERQSIRSEGEVPIADFLWYSAARPCSRNCFDRAEIARVMNAAGRRRDALPQATDDGAWECRKRSIAVTLRERKLLVTMHPNNAKKKKKKCNKAQRTI</sequence>
<dbReference type="InterPro" id="IPR007314">
    <property type="entry name" value="Cofac_haem-bd_dom"/>
</dbReference>
<keyword evidence="4" id="KW-1185">Reference proteome</keyword>
<reference evidence="3 4" key="1">
    <citation type="journal article" date="2019" name="Genome Biol. Evol.">
        <title>The Rhododendron genome and chromosomal organization provide insight into shared whole-genome duplications across the heath family (Ericaceae).</title>
        <authorList>
            <person name="Soza V.L."/>
            <person name="Lindsley D."/>
            <person name="Waalkes A."/>
            <person name="Ramage E."/>
            <person name="Patwardhan R.P."/>
            <person name="Burton J.N."/>
            <person name="Adey A."/>
            <person name="Kumar A."/>
            <person name="Qiu R."/>
            <person name="Shendure J."/>
            <person name="Hall B."/>
        </authorList>
    </citation>
    <scope>NUCLEOTIDE SEQUENCE [LARGE SCALE GENOMIC DNA]</scope>
    <source>
        <strain evidence="3">RSF 1966-606</strain>
    </source>
</reference>